<dbReference type="InterPro" id="IPR001117">
    <property type="entry name" value="Cu-oxidase_2nd"/>
</dbReference>
<keyword evidence="3" id="KW-0732">Signal</keyword>
<evidence type="ECO:0000259" key="5">
    <source>
        <dbReference type="Pfam" id="PF07731"/>
    </source>
</evidence>
<dbReference type="PROSITE" id="PS51318">
    <property type="entry name" value="TAT"/>
    <property type="match status" value="1"/>
</dbReference>
<dbReference type="Pfam" id="PF07731">
    <property type="entry name" value="Cu-oxidase_2"/>
    <property type="match status" value="1"/>
</dbReference>
<evidence type="ECO:0000313" key="7">
    <source>
        <dbReference type="EMBL" id="MBW4710452.1"/>
    </source>
</evidence>
<dbReference type="GO" id="GO:0016491">
    <property type="term" value="F:oxidoreductase activity"/>
    <property type="evidence" value="ECO:0007669"/>
    <property type="project" value="UniProtKB-KW"/>
</dbReference>
<dbReference type="GO" id="GO:0005507">
    <property type="term" value="F:copper ion binding"/>
    <property type="evidence" value="ECO:0007669"/>
    <property type="project" value="InterPro"/>
</dbReference>
<dbReference type="InterPro" id="IPR006311">
    <property type="entry name" value="TAT_signal"/>
</dbReference>
<dbReference type="RefSeq" id="WP_219507029.1">
    <property type="nucleotide sequence ID" value="NZ_JAHXDN010000008.1"/>
</dbReference>
<dbReference type="PANTHER" id="PTHR11709">
    <property type="entry name" value="MULTI-COPPER OXIDASE"/>
    <property type="match status" value="1"/>
</dbReference>
<dbReference type="Pfam" id="PF07732">
    <property type="entry name" value="Cu-oxidase_3"/>
    <property type="match status" value="1"/>
</dbReference>
<comment type="caution">
    <text evidence="7">The sequence shown here is derived from an EMBL/GenBank/DDBJ whole genome shotgun (WGS) entry which is preliminary data.</text>
</comment>
<accession>A0A9X1FZF6</accession>
<gene>
    <name evidence="7" type="ORF">KX928_21895</name>
</gene>
<feature type="chain" id="PRO_5040783553" evidence="3">
    <location>
        <begin position="25"/>
        <end position="433"/>
    </location>
</feature>
<evidence type="ECO:0000259" key="6">
    <source>
        <dbReference type="Pfam" id="PF07732"/>
    </source>
</evidence>
<feature type="signal peptide" evidence="3">
    <location>
        <begin position="1"/>
        <end position="24"/>
    </location>
</feature>
<dbReference type="InterPro" id="IPR002355">
    <property type="entry name" value="Cu_oxidase_Cu_BS"/>
</dbReference>
<evidence type="ECO:0000259" key="4">
    <source>
        <dbReference type="Pfam" id="PF00394"/>
    </source>
</evidence>
<proteinExistence type="predicted"/>
<dbReference type="Pfam" id="PF00394">
    <property type="entry name" value="Cu-oxidase"/>
    <property type="match status" value="1"/>
</dbReference>
<feature type="domain" description="Plastocyanin-like" evidence="6">
    <location>
        <begin position="38"/>
        <end position="146"/>
    </location>
</feature>
<keyword evidence="8" id="KW-1185">Reference proteome</keyword>
<organism evidence="7 8">
    <name type="scientific">Roseobacter insulae</name>
    <dbReference type="NCBI Taxonomy" id="2859783"/>
    <lineage>
        <taxon>Bacteria</taxon>
        <taxon>Pseudomonadati</taxon>
        <taxon>Pseudomonadota</taxon>
        <taxon>Alphaproteobacteria</taxon>
        <taxon>Rhodobacterales</taxon>
        <taxon>Roseobacteraceae</taxon>
        <taxon>Roseobacter</taxon>
    </lineage>
</organism>
<evidence type="ECO:0000256" key="2">
    <source>
        <dbReference type="ARBA" id="ARBA00023002"/>
    </source>
</evidence>
<dbReference type="AlphaFoldDB" id="A0A9X1FZF6"/>
<feature type="domain" description="Plastocyanin-like" evidence="5">
    <location>
        <begin position="329"/>
        <end position="431"/>
    </location>
</feature>
<evidence type="ECO:0000313" key="8">
    <source>
        <dbReference type="Proteomes" id="UP001138661"/>
    </source>
</evidence>
<dbReference type="PROSITE" id="PS00080">
    <property type="entry name" value="MULTICOPPER_OXIDASE2"/>
    <property type="match status" value="1"/>
</dbReference>
<feature type="domain" description="Plastocyanin-like" evidence="4">
    <location>
        <begin position="191"/>
        <end position="261"/>
    </location>
</feature>
<reference evidence="7" key="1">
    <citation type="submission" date="2021-07" db="EMBL/GenBank/DDBJ databases">
        <title>Roseobacter insulae sp. nov., isolated from a tidal flat.</title>
        <authorList>
            <person name="Park S."/>
            <person name="Yoon J.-H."/>
        </authorList>
    </citation>
    <scope>NUCLEOTIDE SEQUENCE</scope>
    <source>
        <strain evidence="7">YSTF-M11</strain>
    </source>
</reference>
<evidence type="ECO:0000256" key="1">
    <source>
        <dbReference type="ARBA" id="ARBA00022723"/>
    </source>
</evidence>
<sequence length="433" mass="47158">MTVKRRTFLMGAGAALALPRTTLASPNVLRAEPVSAQILPEGDGATAMLGFNGSTPGPELRVRQGETLAVRFDNQTDEGSSVHWHGIRLQNAMDGVPGLTQPLVQPGDSFDYRFQAPDAGTFWYHSHNRSWEQVAKGLYGPLIVEEVNPPQVDHDITVMLDDWRIEETGTLVGGFGNQHDFAHAGRLGNYAKILPSRSTVALGDRIRLRLINTATARVFPIRIDGLAAKVVALDGMPLATPRALEDFQLAPAQRVDIIGRVTGQVDFLFVLRDDIYEMGHLAIVGENTTPLSASVDALMQPDVKRPKEIPDRSLTLKMEGGAMGGRHAGGDIWSFNGVSGLSDALLASITRGETAVIDLINDTRFAHGIHLHGHHFYELADDGTQGDLRDTTLVDRGEVRKIAVVFDNPGKWLLHCHMLGHQASGMKTWIDVS</sequence>
<dbReference type="Proteomes" id="UP001138661">
    <property type="component" value="Unassembled WGS sequence"/>
</dbReference>
<dbReference type="CDD" id="cd13861">
    <property type="entry name" value="CuRO_1_CumA_like"/>
    <property type="match status" value="1"/>
</dbReference>
<keyword evidence="2" id="KW-0560">Oxidoreductase</keyword>
<name>A0A9X1FZF6_9RHOB</name>
<dbReference type="InterPro" id="IPR011707">
    <property type="entry name" value="Cu-oxidase-like_N"/>
</dbReference>
<evidence type="ECO:0000256" key="3">
    <source>
        <dbReference type="SAM" id="SignalP"/>
    </source>
</evidence>
<protein>
    <submittedName>
        <fullName evidence="7">Multicopper oxidase family protein</fullName>
    </submittedName>
</protein>
<dbReference type="InterPro" id="IPR045087">
    <property type="entry name" value="Cu-oxidase_fam"/>
</dbReference>
<keyword evidence="1" id="KW-0479">Metal-binding</keyword>
<dbReference type="InterPro" id="IPR011706">
    <property type="entry name" value="Cu-oxidase_C"/>
</dbReference>
<dbReference type="EMBL" id="JAHXDN010000008">
    <property type="protein sequence ID" value="MBW4710452.1"/>
    <property type="molecule type" value="Genomic_DNA"/>
</dbReference>